<gene>
    <name evidence="1" type="ORF">AADV58_09595</name>
</gene>
<dbReference type="RefSeq" id="WP_341743032.1">
    <property type="nucleotide sequence ID" value="NZ_CP151406.1"/>
</dbReference>
<dbReference type="EMBL" id="CP151406">
    <property type="protein sequence ID" value="WZJ20213.1"/>
    <property type="molecule type" value="Genomic_DNA"/>
</dbReference>
<evidence type="ECO:0000313" key="2">
    <source>
        <dbReference type="Proteomes" id="UP001479520"/>
    </source>
</evidence>
<keyword evidence="2" id="KW-1185">Reference proteome</keyword>
<name>A0ABZ2XC46_9RHOO</name>
<proteinExistence type="predicted"/>
<evidence type="ECO:0000313" key="1">
    <source>
        <dbReference type="EMBL" id="WZJ20213.1"/>
    </source>
</evidence>
<reference evidence="1 2" key="1">
    <citation type="submission" date="2024-04" db="EMBL/GenBank/DDBJ databases">
        <title>Dissimilatory iodate-reducing microorganisms contribute to the enrichment of iodine in groundwater.</title>
        <authorList>
            <person name="Jiang Z."/>
        </authorList>
    </citation>
    <scope>NUCLEOTIDE SEQUENCE [LARGE SCALE GENOMIC DNA]</scope>
    <source>
        <strain evidence="1 2">NCP973</strain>
    </source>
</reference>
<accession>A0ABZ2XC46</accession>
<sequence>MRFIVLGLQLAGAHGNETPMQAATGSVIGLRHVIGGKGDDECADR</sequence>
<protein>
    <submittedName>
        <fullName evidence="1">Uncharacterized protein</fullName>
    </submittedName>
</protein>
<organism evidence="1 2">
    <name type="scientific">Azonexus hydrophilus</name>
    <dbReference type="NCBI Taxonomy" id="418702"/>
    <lineage>
        <taxon>Bacteria</taxon>
        <taxon>Pseudomonadati</taxon>
        <taxon>Pseudomonadota</taxon>
        <taxon>Betaproteobacteria</taxon>
        <taxon>Rhodocyclales</taxon>
        <taxon>Azonexaceae</taxon>
        <taxon>Azonexus</taxon>
    </lineage>
</organism>
<dbReference type="Proteomes" id="UP001479520">
    <property type="component" value="Chromosome"/>
</dbReference>